<protein>
    <recommendedName>
        <fullName evidence="3">F-box associated domain-containing protein</fullName>
    </recommendedName>
</protein>
<accession>A0A4U6VIQ3</accession>
<dbReference type="InterPro" id="IPR012871">
    <property type="entry name" value="DUF1668_ORYSA"/>
</dbReference>
<evidence type="ECO:0008006" key="3">
    <source>
        <dbReference type="Google" id="ProtNLM"/>
    </source>
</evidence>
<dbReference type="Pfam" id="PF07893">
    <property type="entry name" value="DUF1668"/>
    <property type="match status" value="1"/>
</dbReference>
<dbReference type="EMBL" id="CM016554">
    <property type="protein sequence ID" value="TKW24097.1"/>
    <property type="molecule type" value="Genomic_DNA"/>
</dbReference>
<sequence>MPKMNSGKGPNYVSVSIPRSAAHTRFDFMVHPDVDSFLFANRAHGELTDSLYIMDWCSDKSCSFECLAYYPTIENWSWRLLPQPPFLDDPDYRVPEYGSVAVVNGTMICVSTDTATYSFDTVALKWSKVGDWVLPFLTNAEYDTELGTWLGVSLDSPNRLCAVGTSDMPTGDEACRARFYPAEELDADDCGRGEPGLKEVLRCQVLRYFG</sequence>
<dbReference type="Gramene" id="TKW24097">
    <property type="protein sequence ID" value="TKW24097"/>
    <property type="gene ID" value="SEVIR_3G030701v2"/>
</dbReference>
<proteinExistence type="predicted"/>
<evidence type="ECO:0000313" key="1">
    <source>
        <dbReference type="EMBL" id="TKW24097.1"/>
    </source>
</evidence>
<dbReference type="PANTHER" id="PTHR33085:SF121">
    <property type="entry name" value="OS03G0781800 PROTEIN"/>
    <property type="match status" value="1"/>
</dbReference>
<reference evidence="1" key="1">
    <citation type="submission" date="2019-03" db="EMBL/GenBank/DDBJ databases">
        <title>WGS assembly of Setaria viridis.</title>
        <authorList>
            <person name="Huang P."/>
            <person name="Jenkins J."/>
            <person name="Grimwood J."/>
            <person name="Barry K."/>
            <person name="Healey A."/>
            <person name="Mamidi S."/>
            <person name="Sreedasyam A."/>
            <person name="Shu S."/>
            <person name="Feldman M."/>
            <person name="Wu J."/>
            <person name="Yu Y."/>
            <person name="Chen C."/>
            <person name="Johnson J."/>
            <person name="Rokhsar D."/>
            <person name="Baxter I."/>
            <person name="Schmutz J."/>
            <person name="Brutnell T."/>
            <person name="Kellogg E."/>
        </authorList>
    </citation>
    <scope>NUCLEOTIDE SEQUENCE [LARGE SCALE GENOMIC DNA]</scope>
</reference>
<gene>
    <name evidence="1" type="ORF">SEVIR_3G030701v2</name>
</gene>
<dbReference type="PANTHER" id="PTHR33085">
    <property type="entry name" value="OS12G0113100 PROTEIN-RELATED"/>
    <property type="match status" value="1"/>
</dbReference>
<keyword evidence="2" id="KW-1185">Reference proteome</keyword>
<dbReference type="Proteomes" id="UP000298652">
    <property type="component" value="Chromosome 3"/>
</dbReference>
<dbReference type="AlphaFoldDB" id="A0A4U6VIQ3"/>
<name>A0A4U6VIQ3_SETVI</name>
<evidence type="ECO:0000313" key="2">
    <source>
        <dbReference type="Proteomes" id="UP000298652"/>
    </source>
</evidence>
<organism evidence="1 2">
    <name type="scientific">Setaria viridis</name>
    <name type="common">Green bristlegrass</name>
    <name type="synonym">Setaria italica subsp. viridis</name>
    <dbReference type="NCBI Taxonomy" id="4556"/>
    <lineage>
        <taxon>Eukaryota</taxon>
        <taxon>Viridiplantae</taxon>
        <taxon>Streptophyta</taxon>
        <taxon>Embryophyta</taxon>
        <taxon>Tracheophyta</taxon>
        <taxon>Spermatophyta</taxon>
        <taxon>Magnoliopsida</taxon>
        <taxon>Liliopsida</taxon>
        <taxon>Poales</taxon>
        <taxon>Poaceae</taxon>
        <taxon>PACMAD clade</taxon>
        <taxon>Panicoideae</taxon>
        <taxon>Panicodae</taxon>
        <taxon>Paniceae</taxon>
        <taxon>Cenchrinae</taxon>
        <taxon>Setaria</taxon>
    </lineage>
</organism>